<keyword evidence="3" id="KW-1185">Reference proteome</keyword>
<name>A0A0G2FB28_9PEZI</name>
<proteinExistence type="predicted"/>
<evidence type="ECO:0000313" key="2">
    <source>
        <dbReference type="EMBL" id="KKY31376.1"/>
    </source>
</evidence>
<dbReference type="OrthoDB" id="5203801at2759"/>
<feature type="compositionally biased region" description="Basic and acidic residues" evidence="1">
    <location>
        <begin position="63"/>
        <end position="74"/>
    </location>
</feature>
<dbReference type="EMBL" id="LCUC01000392">
    <property type="protein sequence ID" value="KKY31376.1"/>
    <property type="molecule type" value="Genomic_DNA"/>
</dbReference>
<organism evidence="2 3">
    <name type="scientific">Diaporthe ampelina</name>
    <dbReference type="NCBI Taxonomy" id="1214573"/>
    <lineage>
        <taxon>Eukaryota</taxon>
        <taxon>Fungi</taxon>
        <taxon>Dikarya</taxon>
        <taxon>Ascomycota</taxon>
        <taxon>Pezizomycotina</taxon>
        <taxon>Sordariomycetes</taxon>
        <taxon>Sordariomycetidae</taxon>
        <taxon>Diaporthales</taxon>
        <taxon>Diaporthaceae</taxon>
        <taxon>Diaporthe</taxon>
    </lineage>
</organism>
<evidence type="ECO:0000313" key="3">
    <source>
        <dbReference type="Proteomes" id="UP000034680"/>
    </source>
</evidence>
<accession>A0A0G2FB28</accession>
<feature type="compositionally biased region" description="Acidic residues" evidence="1">
    <location>
        <begin position="39"/>
        <end position="54"/>
    </location>
</feature>
<protein>
    <submittedName>
        <fullName evidence="2">Uncharacterized protein</fullName>
    </submittedName>
</protein>
<dbReference type="AlphaFoldDB" id="A0A0G2FB28"/>
<feature type="region of interest" description="Disordered" evidence="1">
    <location>
        <begin position="1"/>
        <end position="74"/>
    </location>
</feature>
<evidence type="ECO:0000256" key="1">
    <source>
        <dbReference type="SAM" id="MobiDB-lite"/>
    </source>
</evidence>
<feature type="compositionally biased region" description="Basic and acidic residues" evidence="1">
    <location>
        <begin position="16"/>
        <end position="26"/>
    </location>
</feature>
<reference evidence="2 3" key="2">
    <citation type="submission" date="2015-05" db="EMBL/GenBank/DDBJ databases">
        <authorList>
            <person name="Morales-Cruz A."/>
            <person name="Amrine K.C."/>
            <person name="Cantu D."/>
        </authorList>
    </citation>
    <scope>NUCLEOTIDE SEQUENCE [LARGE SCALE GENOMIC DNA]</scope>
    <source>
        <strain evidence="2">DA912</strain>
    </source>
</reference>
<reference evidence="2 3" key="1">
    <citation type="submission" date="2015-05" db="EMBL/GenBank/DDBJ databases">
        <title>Distinctive expansion of gene families associated with plant cell wall degradation and secondary metabolism in the genomes of grapevine trunk pathogens.</title>
        <authorList>
            <person name="Lawrence D.P."/>
            <person name="Travadon R."/>
            <person name="Rolshausen P.E."/>
            <person name="Baumgartner K."/>
        </authorList>
    </citation>
    <scope>NUCLEOTIDE SEQUENCE [LARGE SCALE GENOMIC DNA]</scope>
    <source>
        <strain evidence="2">DA912</strain>
    </source>
</reference>
<dbReference type="Proteomes" id="UP000034680">
    <property type="component" value="Unassembled WGS sequence"/>
</dbReference>
<comment type="caution">
    <text evidence="2">The sequence shown here is derived from an EMBL/GenBank/DDBJ whole genome shotgun (WGS) entry which is preliminary data.</text>
</comment>
<gene>
    <name evidence="2" type="ORF">UCDDA912_g08669</name>
</gene>
<sequence>MSPTKDPEATTAVNDPLEKAEAKKESGQAAQDGLKGEAALDEAIADAGGDDVDPEVTSGADDSLEKAEAAKESA</sequence>